<feature type="domain" description="DUF4470" evidence="4">
    <location>
        <begin position="183"/>
        <end position="277"/>
    </location>
</feature>
<reference evidence="6" key="1">
    <citation type="journal article" date="2017" name="Nat. Ecol. Evol.">
        <title>Genome expansion and lineage-specific genetic innovations in the forest pathogenic fungi Armillaria.</title>
        <authorList>
            <person name="Sipos G."/>
            <person name="Prasanna A.N."/>
            <person name="Walter M.C."/>
            <person name="O'Connor E."/>
            <person name="Balint B."/>
            <person name="Krizsan K."/>
            <person name="Kiss B."/>
            <person name="Hess J."/>
            <person name="Varga T."/>
            <person name="Slot J."/>
            <person name="Riley R."/>
            <person name="Boka B."/>
            <person name="Rigling D."/>
            <person name="Barry K."/>
            <person name="Lee J."/>
            <person name="Mihaltcheva S."/>
            <person name="LaButti K."/>
            <person name="Lipzen A."/>
            <person name="Waldron R."/>
            <person name="Moloney N.M."/>
            <person name="Sperisen C."/>
            <person name="Kredics L."/>
            <person name="Vagvoelgyi C."/>
            <person name="Patrignani A."/>
            <person name="Fitzpatrick D."/>
            <person name="Nagy I."/>
            <person name="Doyle S."/>
            <person name="Anderson J.B."/>
            <person name="Grigoriev I.V."/>
            <person name="Gueldener U."/>
            <person name="Muensterkoetter M."/>
            <person name="Nagy L.G."/>
        </authorList>
    </citation>
    <scope>NUCLEOTIDE SEQUENCE [LARGE SCALE GENOMIC DNA]</scope>
    <source>
        <strain evidence="6">28-4</strain>
    </source>
</reference>
<dbReference type="Gene3D" id="1.25.40.10">
    <property type="entry name" value="Tetratricopeptide repeat domain"/>
    <property type="match status" value="1"/>
</dbReference>
<keyword evidence="6" id="KW-1185">Reference proteome</keyword>
<dbReference type="InterPro" id="IPR011990">
    <property type="entry name" value="TPR-like_helical_dom_sf"/>
</dbReference>
<sequence>MTLSGSASTVKDQGNVHFKAGRLEEAAKLYGKAEKLEPKNAIYPSNLSAAYYELGDYAQAYHAICRSAKNMLISEPSPALAIKLVTRLSKTLSCGVQSGSITLKDLEDNLSTINELRVIAETSASTSNSNASPEASSGWDEWKCVAQDFERVKNGAQDARSRLAALPFGRKIVDTGLEYYTVGQDPPMSIVHDWGPQDRNNPLELGKLSEARLSSLALLWGGVGDGRHVLSSIIGLHQAFTKLNAKKRKALKVHLTLNDLHPRALARDLCLLFLIEDLILMRSQEENKLKEAEIKATILYTWTGFIMPAYCQTRFKKIVKALLKRLQESPPNLPAWIYITQETIPGIIDALKYWDTKISQKNTKDMLRHLARTARTPAEHSQFLNSPGMASNFLDTYHKRQEEKREQLKNFVDVGLSEEQVIDMASKIMPRPIPRDPQRRKKWLADGRAAVVNLLLEDKGDGQAKAHQRNEFNFILEEGWYQLTQCFVPPAILRSRHDGFDELWGIFTEEEKGKTRTSDGLDDKVRNHIETTWKPNPSLFDPSQEPNRSIIAMGYPDNNRNPFHMVSLIEPFNERMRLVKGRNMNARINQDCPAYSVISVFFDAVVDALIALKGRVLLELIQDDIFAALVKMRIGLDVSRPAHFPRKYSRIWLSNVPDSTHGPMNTAVYIMPNLECESYAALAFNCMFNSGVWQNGDHYVHNYTLLSVKDYARFFGCRVLTMDPAWGNMEFAPEPLPRPLSTLPSREELTTWLTRVLLATIFPPAFANPMQQMLRVRYPSNLVAYITLFLRLHEIGYPSHWLSEYLQTILSDSLVTDIAPYTGDPLIPLSELGRRGPTRRRMNLDPWRVEFENILALSYEALPFPMALPSDFARCHDEIRIFEAPFSEFMFDHATSMCMTPQFEPVLSLVFYKQGLASVARVKQAMLRQVAEGKLVKKGDLYVLTSVETLSLNAGVVRWRMSKARVQAMKAAKWCFVVHRFDSDASGIPISSQEWVEVNSMRTKLLA</sequence>
<dbReference type="Proteomes" id="UP000218334">
    <property type="component" value="Unassembled WGS sequence"/>
</dbReference>
<evidence type="ECO:0000313" key="5">
    <source>
        <dbReference type="EMBL" id="PBK67649.1"/>
    </source>
</evidence>
<evidence type="ECO:0000256" key="1">
    <source>
        <dbReference type="ARBA" id="ARBA00022737"/>
    </source>
</evidence>
<evidence type="ECO:0000256" key="3">
    <source>
        <dbReference type="PROSITE-ProRule" id="PRU00339"/>
    </source>
</evidence>
<dbReference type="PROSITE" id="PS50005">
    <property type="entry name" value="TPR"/>
    <property type="match status" value="1"/>
</dbReference>
<dbReference type="InterPro" id="IPR019734">
    <property type="entry name" value="TPR_rpt"/>
</dbReference>
<evidence type="ECO:0000256" key="2">
    <source>
        <dbReference type="ARBA" id="ARBA00022803"/>
    </source>
</evidence>
<dbReference type="Pfam" id="PF13414">
    <property type="entry name" value="TPR_11"/>
    <property type="match status" value="1"/>
</dbReference>
<evidence type="ECO:0000313" key="6">
    <source>
        <dbReference type="Proteomes" id="UP000218334"/>
    </source>
</evidence>
<dbReference type="Pfam" id="PF14737">
    <property type="entry name" value="DUF4470"/>
    <property type="match status" value="1"/>
</dbReference>
<dbReference type="PANTHER" id="PTHR22904">
    <property type="entry name" value="TPR REPEAT CONTAINING PROTEIN"/>
    <property type="match status" value="1"/>
</dbReference>
<keyword evidence="2 3" id="KW-0802">TPR repeat</keyword>
<protein>
    <recommendedName>
        <fullName evidence="4">DUF4470 domain-containing protein</fullName>
    </recommendedName>
</protein>
<gene>
    <name evidence="5" type="ORF">ARMSODRAFT_1085731</name>
</gene>
<accession>A0A2H3B9T9</accession>
<evidence type="ECO:0000259" key="4">
    <source>
        <dbReference type="Pfam" id="PF14737"/>
    </source>
</evidence>
<name>A0A2H3B9T9_9AGAR</name>
<proteinExistence type="predicted"/>
<feature type="repeat" description="TPR" evidence="3">
    <location>
        <begin position="7"/>
        <end position="40"/>
    </location>
</feature>
<dbReference type="GO" id="GO:0051879">
    <property type="term" value="F:Hsp90 protein binding"/>
    <property type="evidence" value="ECO:0007669"/>
    <property type="project" value="TreeGrafter"/>
</dbReference>
<dbReference type="SUPFAM" id="SSF48452">
    <property type="entry name" value="TPR-like"/>
    <property type="match status" value="1"/>
</dbReference>
<dbReference type="STRING" id="1076256.A0A2H3B9T9"/>
<dbReference type="InterPro" id="IPR027974">
    <property type="entry name" value="DUF4470"/>
</dbReference>
<dbReference type="SMART" id="SM00028">
    <property type="entry name" value="TPR"/>
    <property type="match status" value="1"/>
</dbReference>
<dbReference type="AlphaFoldDB" id="A0A2H3B9T9"/>
<organism evidence="5 6">
    <name type="scientific">Armillaria solidipes</name>
    <dbReference type="NCBI Taxonomy" id="1076256"/>
    <lineage>
        <taxon>Eukaryota</taxon>
        <taxon>Fungi</taxon>
        <taxon>Dikarya</taxon>
        <taxon>Basidiomycota</taxon>
        <taxon>Agaricomycotina</taxon>
        <taxon>Agaricomycetes</taxon>
        <taxon>Agaricomycetidae</taxon>
        <taxon>Agaricales</taxon>
        <taxon>Marasmiineae</taxon>
        <taxon>Physalacriaceae</taxon>
        <taxon>Armillaria</taxon>
    </lineage>
</organism>
<dbReference type="PANTHER" id="PTHR22904:SF523">
    <property type="entry name" value="STRESS-INDUCED-PHOSPHOPROTEIN 1"/>
    <property type="match status" value="1"/>
</dbReference>
<keyword evidence="1" id="KW-0677">Repeat</keyword>
<dbReference type="EMBL" id="KZ293435">
    <property type="protein sequence ID" value="PBK67649.1"/>
    <property type="molecule type" value="Genomic_DNA"/>
</dbReference>